<protein>
    <submittedName>
        <fullName evidence="1">Uncharacterized protein</fullName>
    </submittedName>
</protein>
<name>A0AAV1B8P9_VICFA</name>
<proteinExistence type="predicted"/>
<dbReference type="EMBL" id="OX451741">
    <property type="protein sequence ID" value="CAI8617958.1"/>
    <property type="molecule type" value="Genomic_DNA"/>
</dbReference>
<evidence type="ECO:0000313" key="2">
    <source>
        <dbReference type="Proteomes" id="UP001157006"/>
    </source>
</evidence>
<dbReference type="Proteomes" id="UP001157006">
    <property type="component" value="Chromosome 6"/>
</dbReference>
<accession>A0AAV1B8P9</accession>
<evidence type="ECO:0000313" key="1">
    <source>
        <dbReference type="EMBL" id="CAI8617958.1"/>
    </source>
</evidence>
<reference evidence="1 2" key="1">
    <citation type="submission" date="2023-01" db="EMBL/GenBank/DDBJ databases">
        <authorList>
            <person name="Kreplak J."/>
        </authorList>
    </citation>
    <scope>NUCLEOTIDE SEQUENCE [LARGE SCALE GENOMIC DNA]</scope>
</reference>
<keyword evidence="2" id="KW-1185">Reference proteome</keyword>
<dbReference type="AlphaFoldDB" id="A0AAV1B8P9"/>
<gene>
    <name evidence="1" type="ORF">VFH_VI100720</name>
</gene>
<sequence length="113" mass="13048">MRLMKIITELMENRCTGVEETPSNLKSDFCFLCVVEIIVEEDNRVYAVRVQGDFFEDFPGLEDGNYVFFTCNINSYYTRGRALSSVIHLSIKESETSVIFDFEEEQLSFTANT</sequence>
<organism evidence="1 2">
    <name type="scientific">Vicia faba</name>
    <name type="common">Broad bean</name>
    <name type="synonym">Faba vulgaris</name>
    <dbReference type="NCBI Taxonomy" id="3906"/>
    <lineage>
        <taxon>Eukaryota</taxon>
        <taxon>Viridiplantae</taxon>
        <taxon>Streptophyta</taxon>
        <taxon>Embryophyta</taxon>
        <taxon>Tracheophyta</taxon>
        <taxon>Spermatophyta</taxon>
        <taxon>Magnoliopsida</taxon>
        <taxon>eudicotyledons</taxon>
        <taxon>Gunneridae</taxon>
        <taxon>Pentapetalae</taxon>
        <taxon>rosids</taxon>
        <taxon>fabids</taxon>
        <taxon>Fabales</taxon>
        <taxon>Fabaceae</taxon>
        <taxon>Papilionoideae</taxon>
        <taxon>50 kb inversion clade</taxon>
        <taxon>NPAAA clade</taxon>
        <taxon>Hologalegina</taxon>
        <taxon>IRL clade</taxon>
        <taxon>Fabeae</taxon>
        <taxon>Vicia</taxon>
    </lineage>
</organism>